<dbReference type="SUPFAM" id="SSF52058">
    <property type="entry name" value="L domain-like"/>
    <property type="match status" value="1"/>
</dbReference>
<protein>
    <recommendedName>
        <fullName evidence="6">Leucine-rich repeat and IQ domain-containing protein 1</fullName>
    </recommendedName>
</protein>
<dbReference type="InterPro" id="IPR000048">
    <property type="entry name" value="IQ_motif_EF-hand-BS"/>
</dbReference>
<dbReference type="Gene3D" id="1.20.5.190">
    <property type="match status" value="1"/>
</dbReference>
<feature type="region of interest" description="Disordered" evidence="3">
    <location>
        <begin position="507"/>
        <end position="580"/>
    </location>
</feature>
<feature type="compositionally biased region" description="Polar residues" evidence="3">
    <location>
        <begin position="609"/>
        <end position="632"/>
    </location>
</feature>
<keyword evidence="2" id="KW-0677">Repeat</keyword>
<feature type="compositionally biased region" description="Basic and acidic residues" evidence="3">
    <location>
        <begin position="418"/>
        <end position="430"/>
    </location>
</feature>
<feature type="region of interest" description="Disordered" evidence="3">
    <location>
        <begin position="224"/>
        <end position="432"/>
    </location>
</feature>
<proteinExistence type="predicted"/>
<dbReference type="SMART" id="SM00365">
    <property type="entry name" value="LRR_SD22"/>
    <property type="match status" value="5"/>
</dbReference>
<dbReference type="PANTHER" id="PTHR46652:SF7">
    <property type="entry name" value="LEUCINE-RICH REPEAT AND IQ DOMAIN-CONTAINING PROTEIN 1"/>
    <property type="match status" value="1"/>
</dbReference>
<comment type="caution">
    <text evidence="4">The sequence shown here is derived from an EMBL/GenBank/DDBJ whole genome shotgun (WGS) entry which is preliminary data.</text>
</comment>
<dbReference type="InterPro" id="IPR001611">
    <property type="entry name" value="Leu-rich_rpt"/>
</dbReference>
<evidence type="ECO:0000313" key="5">
    <source>
        <dbReference type="Proteomes" id="UP001187415"/>
    </source>
</evidence>
<feature type="compositionally biased region" description="Basic and acidic residues" evidence="3">
    <location>
        <begin position="636"/>
        <end position="649"/>
    </location>
</feature>
<feature type="region of interest" description="Disordered" evidence="3">
    <location>
        <begin position="694"/>
        <end position="718"/>
    </location>
</feature>
<feature type="region of interest" description="Disordered" evidence="3">
    <location>
        <begin position="132"/>
        <end position="166"/>
    </location>
</feature>
<feature type="region of interest" description="Disordered" evidence="3">
    <location>
        <begin position="463"/>
        <end position="494"/>
    </location>
</feature>
<organism evidence="4 5">
    <name type="scientific">Channa striata</name>
    <name type="common">Snakehead murrel</name>
    <name type="synonym">Ophicephalus striatus</name>
    <dbReference type="NCBI Taxonomy" id="64152"/>
    <lineage>
        <taxon>Eukaryota</taxon>
        <taxon>Metazoa</taxon>
        <taxon>Chordata</taxon>
        <taxon>Craniata</taxon>
        <taxon>Vertebrata</taxon>
        <taxon>Euteleostomi</taxon>
        <taxon>Actinopterygii</taxon>
        <taxon>Neopterygii</taxon>
        <taxon>Teleostei</taxon>
        <taxon>Neoteleostei</taxon>
        <taxon>Acanthomorphata</taxon>
        <taxon>Anabantaria</taxon>
        <taxon>Anabantiformes</taxon>
        <taxon>Channoidei</taxon>
        <taxon>Channidae</taxon>
        <taxon>Channa</taxon>
    </lineage>
</organism>
<dbReference type="Proteomes" id="UP001187415">
    <property type="component" value="Unassembled WGS sequence"/>
</dbReference>
<dbReference type="CDD" id="cd23767">
    <property type="entry name" value="IQCD"/>
    <property type="match status" value="1"/>
</dbReference>
<dbReference type="Pfam" id="PF00612">
    <property type="entry name" value="IQ"/>
    <property type="match status" value="1"/>
</dbReference>
<dbReference type="Gene3D" id="3.80.10.10">
    <property type="entry name" value="Ribonuclease Inhibitor"/>
    <property type="match status" value="2"/>
</dbReference>
<feature type="region of interest" description="Disordered" evidence="3">
    <location>
        <begin position="603"/>
        <end position="667"/>
    </location>
</feature>
<evidence type="ECO:0000256" key="1">
    <source>
        <dbReference type="ARBA" id="ARBA00022614"/>
    </source>
</evidence>
<dbReference type="InterPro" id="IPR050836">
    <property type="entry name" value="SDS22/Internalin_LRR"/>
</dbReference>
<dbReference type="PROSITE" id="PS50096">
    <property type="entry name" value="IQ"/>
    <property type="match status" value="1"/>
</dbReference>
<dbReference type="PROSITE" id="PS51450">
    <property type="entry name" value="LRR"/>
    <property type="match status" value="5"/>
</dbReference>
<dbReference type="InterPro" id="IPR032675">
    <property type="entry name" value="LRR_dom_sf"/>
</dbReference>
<sequence>MSDAKEARDAFTSDSGEGRAGLDASSSGGNTATDDIPTALISYFQTSKSRAVVCEKLILEDFEDFPTSFEDMINLPVEFDEDMMNLNEQINIEPETDVIFPHDVAAGLNIEDNGETDEHVESARHLAFRGAMPKSPVKEEDAKESSKHRAKQHLEEMTKEDQVFQRENDFQKELKKIIEAEKLHQMEIQQMEKRAQERIEHELLLQKELISNLQKQVEEERRMREEELIRIEEEKKKKEKEERRRREEEEDRRKRCDEKIRREMRTMEEEVEKKRIEDARHEAEEERRNNEELRKKKEECKGRGKNDEEGSKEEQKAKAEEAMRKEGEERKLDGSEEEEKKKLMEIKEKEKNKKEEEEETRKREEEEEMGEVSRKTMERDEIRKEKEIPEEQWRNEEGNTRNEEDKKREEETGVWIHQQREEHGNTEEGNRTAVLEIITGEEMTNEVENRKIEDEMQIKLITGKTQTDVERRHSMENKDRIRQENEKFRKRQGEEIKRKQEEEYTKMKVVKPEEGNKTNEAENRKVERERKVQDKTVKEDESINIEADKGQIKREGAEDTEEAGKTEEESRMIIVQGPGEEERLIGAIDLQQKDQENSFISQDVRKTTDSTGHLLTSQLGDGTTWPSSTSGSIHHAQRDSDNSVRKSVDWPDAAEQPRSSFGPLPMCLPERTEQKRLSWMKDCIPWSTLSLQNRRKQKGSARSGRLPRRPAESSRLPPLCPDTLLQSAGLKSLQEVTTVTLEDLPGCNLSTLLHCCRLRSLTLRRCGLKSLEGISQLPELCYVDVEENDISFVDCENMTSLRVLRLAHNRLTSIHGLSGADNLDVLELSHNSISRIAGLESVRRLQRLSVDHNQLISTKGLRDIYTLLHLNCSYNHLASVEGLENSPLLNTLDLRANSLTEPPSLTNHVLLRELRLDDNSISSLQSLTACWLPLMQHLSVAQNRITQLPSMSDFISLEHLDLQFNCMSELQNVCESLEGCHFLQNIHLTGNPLQQESGWRSSLQKALLGLRAIDGQETGYFLPPPAVQQIGLASVSFLSLCRAQIQQIKDLQQRHSSELSKASSPLDAVKSSCQHFAESLKLAEDQRFAHEYGDIIMTAGQTVDMENTNAKTFTEHSPLETTVKAPPVSESRNYIRGSCCIFEEKSSTESWHHMLDTVITAPEANHQSSATKGKTFSSDCKMPALCNHQDQDLALKNTAARAIQQQWRKYRQKRGTVNGLPVPEKQGGRGGDGGNTNSGKSGDPHYAATVIQAFWRGCVVRRRLLSALNAVTCPSTGEDDTFEEIDVDKFVCDEAALEKLWALRLSYDSPSRRDPVSEEPLSLKVPGPFPDRFQYTLPPPPQWKLKHAWEAGEPAHPAGCSSRKSPTTGVLSGISERSEKIVEEWGFADSHTALLMLKRAQRMKSRQQQKNKCMDPSVRLSLFRNCQLGPVEARNRPASHHRNFLKVSKTTLGHEQCDKKERVQQWLHAQSDRDSESEHFLPEISPDILKGGRVQLVADPAYTERHHASGLWANSSPAAQPRNTLNHYAHRKSLGHTRKQVPSPKRVTSAPSKKERISFRDNPVQQSYGWGGGKKRDKVNK</sequence>
<keyword evidence="1" id="KW-0433">Leucine-rich repeat</keyword>
<feature type="compositionally biased region" description="Basic and acidic residues" evidence="3">
    <location>
        <begin position="507"/>
        <end position="571"/>
    </location>
</feature>
<reference evidence="4" key="1">
    <citation type="submission" date="2023-07" db="EMBL/GenBank/DDBJ databases">
        <title>Chromosome-level Genome Assembly of Striped Snakehead (Channa striata).</title>
        <authorList>
            <person name="Liu H."/>
        </authorList>
    </citation>
    <scope>NUCLEOTIDE SEQUENCE</scope>
    <source>
        <strain evidence="4">Gz</strain>
        <tissue evidence="4">Muscle</tissue>
    </source>
</reference>
<dbReference type="InterPro" id="IPR003591">
    <property type="entry name" value="Leu-rich_rpt_typical-subtyp"/>
</dbReference>
<dbReference type="Pfam" id="PF13855">
    <property type="entry name" value="LRR_8"/>
    <property type="match status" value="1"/>
</dbReference>
<feature type="compositionally biased region" description="Basic and acidic residues" evidence="3">
    <location>
        <begin position="136"/>
        <end position="166"/>
    </location>
</feature>
<evidence type="ECO:0008006" key="6">
    <source>
        <dbReference type="Google" id="ProtNLM"/>
    </source>
</evidence>
<gene>
    <name evidence="4" type="ORF">Q5P01_012882</name>
</gene>
<accession>A0AA88MQB7</accession>
<evidence type="ECO:0000256" key="3">
    <source>
        <dbReference type="SAM" id="MobiDB-lite"/>
    </source>
</evidence>
<feature type="region of interest" description="Disordered" evidence="3">
    <location>
        <begin position="1532"/>
        <end position="1581"/>
    </location>
</feature>
<dbReference type="PANTHER" id="PTHR46652">
    <property type="entry name" value="LEUCINE-RICH REPEAT AND IQ DOMAIN-CONTAINING PROTEIN 1-RELATED"/>
    <property type="match status" value="1"/>
</dbReference>
<evidence type="ECO:0000313" key="4">
    <source>
        <dbReference type="EMBL" id="KAK2842682.1"/>
    </source>
</evidence>
<feature type="compositionally biased region" description="Basic and acidic residues" evidence="3">
    <location>
        <begin position="224"/>
        <end position="364"/>
    </location>
</feature>
<feature type="region of interest" description="Disordered" evidence="3">
    <location>
        <begin position="1"/>
        <end position="32"/>
    </location>
</feature>
<name>A0AA88MQB7_CHASR</name>
<feature type="compositionally biased region" description="Basic and acidic residues" evidence="3">
    <location>
        <begin position="371"/>
        <end position="411"/>
    </location>
</feature>
<feature type="region of interest" description="Disordered" evidence="3">
    <location>
        <begin position="1216"/>
        <end position="1243"/>
    </location>
</feature>
<evidence type="ECO:0000256" key="2">
    <source>
        <dbReference type="ARBA" id="ARBA00022737"/>
    </source>
</evidence>
<keyword evidence="5" id="KW-1185">Reference proteome</keyword>
<dbReference type="EMBL" id="JAUPFM010000009">
    <property type="protein sequence ID" value="KAK2842682.1"/>
    <property type="molecule type" value="Genomic_DNA"/>
</dbReference>
<feature type="compositionally biased region" description="Basic and acidic residues" evidence="3">
    <location>
        <begin position="467"/>
        <end position="494"/>
    </location>
</feature>
<dbReference type="SMART" id="SM00369">
    <property type="entry name" value="LRR_TYP"/>
    <property type="match status" value="3"/>
</dbReference>
<feature type="compositionally biased region" description="Basic and acidic residues" evidence="3">
    <location>
        <begin position="1"/>
        <end position="11"/>
    </location>
</feature>